<evidence type="ECO:0000259" key="1">
    <source>
        <dbReference type="PROSITE" id="PS50181"/>
    </source>
</evidence>
<reference evidence="2 3" key="1">
    <citation type="journal article" date="2014" name="BMC Genomics">
        <title>Genome sequencing of four Aureobasidium pullulans varieties: biotechnological potential, stress tolerance, and description of new species.</title>
        <authorList>
            <person name="Gostin Ar C."/>
            <person name="Ohm R.A."/>
            <person name="Kogej T."/>
            <person name="Sonjak S."/>
            <person name="Turk M."/>
            <person name="Zajc J."/>
            <person name="Zalar P."/>
            <person name="Grube M."/>
            <person name="Sun H."/>
            <person name="Han J."/>
            <person name="Sharma A."/>
            <person name="Chiniquy J."/>
            <person name="Ngan C.Y."/>
            <person name="Lipzen A."/>
            <person name="Barry K."/>
            <person name="Grigoriev I.V."/>
            <person name="Gunde-Cimerman N."/>
        </authorList>
    </citation>
    <scope>NUCLEOTIDE SEQUENCE [LARGE SCALE GENOMIC DNA]</scope>
    <source>
        <strain evidence="2 3">EXF-2481</strain>
    </source>
</reference>
<sequence>MARLLAIPPEVMDVIREFVDDNDLKALRTTCRDLCTIFNKRFAEAYLSNLSLVLCEYSLRSILDLVDHPVLGQHIESITFGTHYLPYHDKLSEKLQARAKAQAQFIDRNEHVAMLSEALRRLNSHSISVRLGIHDDLAKLERKDTMESMDVLLQKGYGFDICFGDLRDFSFLRPDAGRTFRSICQAAHQAEYSISRMQMNLCDQVSFPLWGIEQDSTHRLDGAIDDFLSIAAPSQGFSLMPERLIIPGKSLTFVSHIPSAGTASSVLLNTHGPRFVFSTLGADASEDIDSQRKARFDNDFLHDCGSILDACFYTTGLREVSLSKCCVDMEFLLHFLRDQQGSLRWLVLRELDVDFPEEDDDPEGQQSPLALLVQIRNMSHLEFLMMQELKSKRDTSRGIGPRLGMFQGKRIQPALRTYIQREDLINNFVQNDQPIPDGLIDPEIPEAVRARLTYYDDPDAE</sequence>
<organism evidence="2 3">
    <name type="scientific">Aureobasidium subglaciale (strain EXF-2481)</name>
    <name type="common">Aureobasidium pullulans var. subglaciale</name>
    <dbReference type="NCBI Taxonomy" id="1043005"/>
    <lineage>
        <taxon>Eukaryota</taxon>
        <taxon>Fungi</taxon>
        <taxon>Dikarya</taxon>
        <taxon>Ascomycota</taxon>
        <taxon>Pezizomycotina</taxon>
        <taxon>Dothideomycetes</taxon>
        <taxon>Dothideomycetidae</taxon>
        <taxon>Dothideales</taxon>
        <taxon>Saccotheciaceae</taxon>
        <taxon>Aureobasidium</taxon>
    </lineage>
</organism>
<accession>A0A074ZGG9</accession>
<dbReference type="InParanoid" id="A0A074ZGG9"/>
<protein>
    <recommendedName>
        <fullName evidence="1">F-box domain-containing protein</fullName>
    </recommendedName>
</protein>
<dbReference type="PROSITE" id="PS50181">
    <property type="entry name" value="FBOX"/>
    <property type="match status" value="1"/>
</dbReference>
<dbReference type="OrthoDB" id="3864165at2759"/>
<evidence type="ECO:0000313" key="2">
    <source>
        <dbReference type="EMBL" id="KEQ97656.1"/>
    </source>
</evidence>
<name>A0A074ZGG9_AURSE</name>
<evidence type="ECO:0000313" key="3">
    <source>
        <dbReference type="Proteomes" id="UP000030641"/>
    </source>
</evidence>
<dbReference type="GeneID" id="25363109"/>
<dbReference type="HOGENOM" id="CLU_599888_0_0_1"/>
<gene>
    <name evidence="2" type="ORF">AUEXF2481DRAFT_2593</name>
</gene>
<dbReference type="Proteomes" id="UP000030641">
    <property type="component" value="Unassembled WGS sequence"/>
</dbReference>
<feature type="domain" description="F-box" evidence="1">
    <location>
        <begin position="1"/>
        <end position="50"/>
    </location>
</feature>
<keyword evidence="3" id="KW-1185">Reference proteome</keyword>
<dbReference type="AlphaFoldDB" id="A0A074ZGG9"/>
<dbReference type="EMBL" id="KL584753">
    <property type="protein sequence ID" value="KEQ97656.1"/>
    <property type="molecule type" value="Genomic_DNA"/>
</dbReference>
<proteinExistence type="predicted"/>
<dbReference type="InterPro" id="IPR001810">
    <property type="entry name" value="F-box_dom"/>
</dbReference>
<dbReference type="RefSeq" id="XP_013346102.1">
    <property type="nucleotide sequence ID" value="XM_013490648.1"/>
</dbReference>